<reference evidence="2" key="1">
    <citation type="submission" date="2018-05" db="EMBL/GenBank/DDBJ databases">
        <title>Complete genome sequence of Actinobacillus porcitonsillarum reference strain 9953L55 (CCUG 46996).</title>
        <authorList>
            <person name="Dona V."/>
            <person name="Perreten V."/>
        </authorList>
    </citation>
    <scope>NUCLEOTIDE SEQUENCE [LARGE SCALE GENOMIC DNA]</scope>
    <source>
        <strain evidence="2">9953L55</strain>
    </source>
</reference>
<dbReference type="AlphaFoldDB" id="A0A2U8FKG8"/>
<dbReference type="Proteomes" id="UP000244920">
    <property type="component" value="Chromosome"/>
</dbReference>
<evidence type="ECO:0000313" key="2">
    <source>
        <dbReference type="Proteomes" id="UP000244920"/>
    </source>
</evidence>
<name>A0A2U8FKG8_9PAST</name>
<dbReference type="EMBL" id="CP029206">
    <property type="protein sequence ID" value="AWI51397.1"/>
    <property type="molecule type" value="Genomic_DNA"/>
</dbReference>
<evidence type="ECO:0000313" key="1">
    <source>
        <dbReference type="EMBL" id="AWI51397.1"/>
    </source>
</evidence>
<protein>
    <submittedName>
        <fullName evidence="1">Uncharacterized protein</fullName>
    </submittedName>
</protein>
<sequence length="103" mass="11956">MVGLVVMKRSCIRYIVGRSEEYLKNNTLPESVDLSRAGLFWEDELADFVLQHLAQDALTAGLVVYDEDSFFTTYCWPEAYGGKRTDEFMLIDKALYHKIKVYF</sequence>
<keyword evidence="2" id="KW-1185">Reference proteome</keyword>
<organism evidence="1 2">
    <name type="scientific">Actinobacillus porcitonsillarum</name>
    <dbReference type="NCBI Taxonomy" id="189834"/>
    <lineage>
        <taxon>Bacteria</taxon>
        <taxon>Pseudomonadati</taxon>
        <taxon>Pseudomonadota</taxon>
        <taxon>Gammaproteobacteria</taxon>
        <taxon>Pasteurellales</taxon>
        <taxon>Pasteurellaceae</taxon>
        <taxon>Actinobacillus</taxon>
    </lineage>
</organism>
<dbReference type="KEGG" id="apor:DDU33_07815"/>
<accession>A0A2U8FKG8</accession>
<proteinExistence type="predicted"/>
<gene>
    <name evidence="1" type="ORF">DDU33_07815</name>
</gene>